<accession>A0ABM5GZE9</accession>
<dbReference type="GeneID" id="108039620"/>
<dbReference type="InterPro" id="IPR043504">
    <property type="entry name" value="Peptidase_S1_PA_chymotrypsin"/>
</dbReference>
<dbReference type="PANTHER" id="PTHR24260:SF147">
    <property type="entry name" value="EG:BACR7A4.3 PROTEIN-RELATED"/>
    <property type="match status" value="1"/>
</dbReference>
<name>A0ABM5GZE9_DRORH</name>
<dbReference type="Gene3D" id="2.40.10.10">
    <property type="entry name" value="Trypsin-like serine proteases"/>
    <property type="match status" value="3"/>
</dbReference>
<dbReference type="InterPro" id="IPR009003">
    <property type="entry name" value="Peptidase_S1_PA"/>
</dbReference>
<protein>
    <recommendedName>
        <fullName evidence="3">Peptidase S1 domain-containing protein</fullName>
    </recommendedName>
</protein>
<proteinExistence type="predicted"/>
<evidence type="ECO:0000256" key="2">
    <source>
        <dbReference type="RuleBase" id="RU363034"/>
    </source>
</evidence>
<dbReference type="InterPro" id="IPR018114">
    <property type="entry name" value="TRYPSIN_HIS"/>
</dbReference>
<keyword evidence="1" id="KW-1015">Disulfide bond</keyword>
<dbReference type="PROSITE" id="PS50240">
    <property type="entry name" value="TRYPSIN_DOM"/>
    <property type="match status" value="1"/>
</dbReference>
<dbReference type="RefSeq" id="XP_016972162.2">
    <property type="nucleotide sequence ID" value="XM_017116673.2"/>
</dbReference>
<dbReference type="InterPro" id="IPR001254">
    <property type="entry name" value="Trypsin_dom"/>
</dbReference>
<dbReference type="Proteomes" id="UP001652680">
    <property type="component" value="Unassembled WGS sequence"/>
</dbReference>
<evidence type="ECO:0000313" key="4">
    <source>
        <dbReference type="EnsemblMetazoa" id="XP_016972162.2"/>
    </source>
</evidence>
<feature type="domain" description="Peptidase S1" evidence="3">
    <location>
        <begin position="1"/>
        <end position="210"/>
    </location>
</feature>
<dbReference type="InterPro" id="IPR033116">
    <property type="entry name" value="TRYPSIN_SER"/>
</dbReference>
<evidence type="ECO:0000256" key="1">
    <source>
        <dbReference type="ARBA" id="ARBA00023157"/>
    </source>
</evidence>
<reference evidence="4" key="2">
    <citation type="submission" date="2025-05" db="UniProtKB">
        <authorList>
            <consortium name="EnsemblMetazoa"/>
        </authorList>
    </citation>
    <scope>IDENTIFICATION</scope>
</reference>
<dbReference type="SMART" id="SM00020">
    <property type="entry name" value="Tryp_SPc"/>
    <property type="match status" value="1"/>
</dbReference>
<dbReference type="CDD" id="cd00190">
    <property type="entry name" value="Tryp_SPc"/>
    <property type="match status" value="1"/>
</dbReference>
<evidence type="ECO:0000313" key="5">
    <source>
        <dbReference type="Proteomes" id="UP001652680"/>
    </source>
</evidence>
<dbReference type="EnsemblMetazoa" id="XM_017116673.2">
    <property type="protein sequence ID" value="XP_016972162.2"/>
    <property type="gene ID" value="LOC108039620"/>
</dbReference>
<dbReference type="PANTHER" id="PTHR24260">
    <property type="match status" value="1"/>
</dbReference>
<keyword evidence="2" id="KW-0720">Serine protease</keyword>
<reference evidence="5" key="1">
    <citation type="journal article" date="2021" name="Elife">
        <title>Highly contiguous assemblies of 101 drosophilid genomes.</title>
        <authorList>
            <person name="Kim B.Y."/>
            <person name="Wang J.R."/>
            <person name="Miller D.E."/>
            <person name="Barmina O."/>
            <person name="Delaney E."/>
            <person name="Thompson A."/>
            <person name="Comeault A.A."/>
            <person name="Peede D."/>
            <person name="D'Agostino E.R."/>
            <person name="Pelaez J."/>
            <person name="Aguilar J.M."/>
            <person name="Haji D."/>
            <person name="Matsunaga T."/>
            <person name="Armstrong E.E."/>
            <person name="Zych M."/>
            <person name="Ogawa Y."/>
            <person name="Stamenkovic-Radak M."/>
            <person name="Jelic M."/>
            <person name="Veselinovic M.S."/>
            <person name="Tanaskovic M."/>
            <person name="Eric P."/>
            <person name="Gao J.J."/>
            <person name="Katoh T.K."/>
            <person name="Toda M.J."/>
            <person name="Watabe H."/>
            <person name="Watada M."/>
            <person name="Davis J.S."/>
            <person name="Moyle L.C."/>
            <person name="Manoli G."/>
            <person name="Bertolini E."/>
            <person name="Kostal V."/>
            <person name="Hawley R.S."/>
            <person name="Takahashi A."/>
            <person name="Jones C.D."/>
            <person name="Price D.K."/>
            <person name="Whiteman N."/>
            <person name="Kopp A."/>
            <person name="Matute D.R."/>
            <person name="Petrov D.A."/>
        </authorList>
    </citation>
    <scope>NUCLEOTIDE SEQUENCE [LARGE SCALE GENOMIC DNA]</scope>
</reference>
<dbReference type="PROSITE" id="PS00134">
    <property type="entry name" value="TRYPSIN_HIS"/>
    <property type="match status" value="1"/>
</dbReference>
<keyword evidence="2" id="KW-0645">Protease</keyword>
<keyword evidence="5" id="KW-1185">Reference proteome</keyword>
<dbReference type="PROSITE" id="PS00135">
    <property type="entry name" value="TRYPSIN_SER"/>
    <property type="match status" value="1"/>
</dbReference>
<dbReference type="SUPFAM" id="SSF50494">
    <property type="entry name" value="Trypsin-like serine proteases"/>
    <property type="match status" value="2"/>
</dbReference>
<dbReference type="InterPro" id="IPR001314">
    <property type="entry name" value="Peptidase_S1A"/>
</dbReference>
<sequence length="363" mass="40356">MAAIKRSGEFICGGTLITKRFVLSAAHCMESSTDLSVMLGAHNKSNPELEIPVIQTIKHQHFNRNDLSNDIGLLKLSHDVVIGNLIQPVCIYVDKNSMWRAEQPTFKALGWGKTRHANDSEILQSVMLSRKDLSHCQNLVNVDIYLTQICAEGQGFGDSCTGDSGGPLIVSVDKLETQIGIVSYGLSQCTGLALYTDVTKFVDWIAESIRLNEVALSGRIPIFSQPEVQPSIWLHRDCGGDTMLSNMRALIFGIDFRANGAFITEQFVLANSNDLQSHPLRVRVIGYYKSFGEYGVHSVMRHSKDSTKNDIAVLRLNKPVTLTDGLKPFCMLGHNYYQHNLKSLNSESVQTISIERFTQMNFA</sequence>
<keyword evidence="2" id="KW-0378">Hydrolase</keyword>
<organism evidence="4 5">
    <name type="scientific">Drosophila rhopaloa</name>
    <name type="common">Fruit fly</name>
    <dbReference type="NCBI Taxonomy" id="1041015"/>
    <lineage>
        <taxon>Eukaryota</taxon>
        <taxon>Metazoa</taxon>
        <taxon>Ecdysozoa</taxon>
        <taxon>Arthropoda</taxon>
        <taxon>Hexapoda</taxon>
        <taxon>Insecta</taxon>
        <taxon>Pterygota</taxon>
        <taxon>Neoptera</taxon>
        <taxon>Endopterygota</taxon>
        <taxon>Diptera</taxon>
        <taxon>Brachycera</taxon>
        <taxon>Muscomorpha</taxon>
        <taxon>Ephydroidea</taxon>
        <taxon>Drosophilidae</taxon>
        <taxon>Drosophila</taxon>
        <taxon>Sophophora</taxon>
    </lineage>
</organism>
<evidence type="ECO:0000259" key="3">
    <source>
        <dbReference type="PROSITE" id="PS50240"/>
    </source>
</evidence>
<dbReference type="InterPro" id="IPR051333">
    <property type="entry name" value="CLIP_Serine_Protease"/>
</dbReference>
<dbReference type="PRINTS" id="PR00722">
    <property type="entry name" value="CHYMOTRYPSIN"/>
</dbReference>
<dbReference type="Pfam" id="PF00089">
    <property type="entry name" value="Trypsin"/>
    <property type="match status" value="2"/>
</dbReference>